<dbReference type="InterPro" id="IPR019734">
    <property type="entry name" value="TPR_rpt"/>
</dbReference>
<evidence type="ECO:0000256" key="3">
    <source>
        <dbReference type="PROSITE-ProRule" id="PRU00339"/>
    </source>
</evidence>
<proteinExistence type="predicted"/>
<accession>A0A7D5QY82</accession>
<keyword evidence="5" id="KW-1185">Reference proteome</keyword>
<evidence type="ECO:0000313" key="4">
    <source>
        <dbReference type="EMBL" id="QLH02140.1"/>
    </source>
</evidence>
<feature type="repeat" description="TPR" evidence="3">
    <location>
        <begin position="86"/>
        <end position="119"/>
    </location>
</feature>
<name>A0A7D5QY82_9ARCH</name>
<dbReference type="SUPFAM" id="SSF48452">
    <property type="entry name" value="TPR-like"/>
    <property type="match status" value="1"/>
</dbReference>
<dbReference type="PANTHER" id="PTHR44943">
    <property type="entry name" value="CELLULOSE SYNTHASE OPERON PROTEIN C"/>
    <property type="match status" value="1"/>
</dbReference>
<sequence>MILPISYLEISASNEDDIISLEQKILEKINEEKFDEALIYVNQILEIDPENVNALNNKGGIFIELELYENALNNFDSVLLLDENNTKALNNKGIALIKQQKIVESFEAFYKSLTIDPTNDIAFQNTKKIVRNMSWIDESENGYAIIIIRDSNGNLVDYKKGDTIKVHLPLGYTLLRDFGELDVIDYDGEKRIVGKYGDSVVMKRNQFNGVFYAEMQFGDNVLPVIEVELNGWIAKNGDNVTYEIAILLPGQ</sequence>
<keyword evidence="2 3" id="KW-0802">TPR repeat</keyword>
<evidence type="ECO:0000313" key="5">
    <source>
        <dbReference type="Proteomes" id="UP000509771"/>
    </source>
</evidence>
<reference evidence="4 5" key="1">
    <citation type="submission" date="2018-02" db="EMBL/GenBank/DDBJ databases">
        <title>Complete genome of Nitrosopumilus cobalaminigenes HCA1.</title>
        <authorList>
            <person name="Qin W."/>
            <person name="Zheng Y."/>
            <person name="Stahl D.A."/>
        </authorList>
    </citation>
    <scope>NUCLEOTIDE SEQUENCE [LARGE SCALE GENOMIC DNA]</scope>
    <source>
        <strain evidence="4 5">HCA1</strain>
    </source>
</reference>
<dbReference type="Proteomes" id="UP000509771">
    <property type="component" value="Chromosome"/>
</dbReference>
<gene>
    <name evidence="4" type="ORF">C5F47_00325</name>
</gene>
<protein>
    <submittedName>
        <fullName evidence="4">Uncharacterized protein</fullName>
    </submittedName>
</protein>
<evidence type="ECO:0000256" key="2">
    <source>
        <dbReference type="ARBA" id="ARBA00022803"/>
    </source>
</evidence>
<dbReference type="KEGG" id="ncl:C5F47_00325"/>
<feature type="repeat" description="TPR" evidence="3">
    <location>
        <begin position="52"/>
        <end position="85"/>
    </location>
</feature>
<dbReference type="PANTHER" id="PTHR44943:SF8">
    <property type="entry name" value="TPR REPEAT-CONTAINING PROTEIN MJ0263"/>
    <property type="match status" value="1"/>
</dbReference>
<dbReference type="InterPro" id="IPR051685">
    <property type="entry name" value="Ycf3/AcsC/BcsC/TPR_MFPF"/>
</dbReference>
<dbReference type="InterPro" id="IPR011990">
    <property type="entry name" value="TPR-like_helical_dom_sf"/>
</dbReference>
<organism evidence="4 5">
    <name type="scientific">Nitrosopumilus cobalaminigenes</name>
    <dbReference type="NCBI Taxonomy" id="1470066"/>
    <lineage>
        <taxon>Archaea</taxon>
        <taxon>Nitrososphaerota</taxon>
        <taxon>Nitrososphaeria</taxon>
        <taxon>Nitrosopumilales</taxon>
        <taxon>Nitrosopumilaceae</taxon>
        <taxon>Nitrosopumilus</taxon>
    </lineage>
</organism>
<dbReference type="AlphaFoldDB" id="A0A7D5QY82"/>
<evidence type="ECO:0000256" key="1">
    <source>
        <dbReference type="ARBA" id="ARBA00022737"/>
    </source>
</evidence>
<dbReference type="PROSITE" id="PS50005">
    <property type="entry name" value="TPR"/>
    <property type="match status" value="2"/>
</dbReference>
<keyword evidence="1" id="KW-0677">Repeat</keyword>
<dbReference type="Gene3D" id="1.25.40.10">
    <property type="entry name" value="Tetratricopeptide repeat domain"/>
    <property type="match status" value="1"/>
</dbReference>
<dbReference type="EMBL" id="CP026993">
    <property type="protein sequence ID" value="QLH02140.1"/>
    <property type="molecule type" value="Genomic_DNA"/>
</dbReference>
<dbReference type="SMART" id="SM00028">
    <property type="entry name" value="TPR"/>
    <property type="match status" value="3"/>
</dbReference>